<keyword evidence="2" id="KW-0963">Cytoplasm</keyword>
<dbReference type="InterPro" id="IPR057428">
    <property type="entry name" value="EFHB_EF-hand_C"/>
</dbReference>
<keyword evidence="4" id="KW-0677">Repeat</keyword>
<evidence type="ECO:0000313" key="12">
    <source>
        <dbReference type="Proteomes" id="UP000192220"/>
    </source>
</evidence>
<proteinExistence type="predicted"/>
<keyword evidence="9" id="KW-0966">Cell projection</keyword>
<keyword evidence="8" id="KW-0206">Cytoskeleton</keyword>
<evidence type="ECO:0000256" key="9">
    <source>
        <dbReference type="ARBA" id="ARBA00023273"/>
    </source>
</evidence>
<accession>A0A2I4BVT8</accession>
<protein>
    <submittedName>
        <fullName evidence="13">EF-hand domain-containing family member B</fullName>
    </submittedName>
</protein>
<dbReference type="CDD" id="cd00051">
    <property type="entry name" value="EFh"/>
    <property type="match status" value="1"/>
</dbReference>
<dbReference type="PANTHER" id="PTHR12086">
    <property type="entry name" value="EF-HAND DOMAIN C-TERMINAL CONTAINING PROTEIN"/>
    <property type="match status" value="1"/>
</dbReference>
<dbReference type="InterPro" id="IPR011992">
    <property type="entry name" value="EF-hand-dom_pair"/>
</dbReference>
<feature type="region of interest" description="Disordered" evidence="10">
    <location>
        <begin position="388"/>
        <end position="431"/>
    </location>
</feature>
<dbReference type="SMART" id="SM00054">
    <property type="entry name" value="EFh"/>
    <property type="match status" value="2"/>
</dbReference>
<reference evidence="13" key="1">
    <citation type="submission" date="2025-08" db="UniProtKB">
        <authorList>
            <consortium name="RefSeq"/>
        </authorList>
    </citation>
    <scope>IDENTIFICATION</scope>
    <source>
        <strain evidence="13">Quisiro</strain>
        <tissue evidence="13">Liver</tissue>
    </source>
</reference>
<evidence type="ECO:0000256" key="10">
    <source>
        <dbReference type="SAM" id="MobiDB-lite"/>
    </source>
</evidence>
<keyword evidence="12" id="KW-1185">Reference proteome</keyword>
<dbReference type="Pfam" id="PF13499">
    <property type="entry name" value="EF-hand_7"/>
    <property type="match status" value="1"/>
</dbReference>
<name>A0A2I4BVT8_AUSLI</name>
<comment type="subcellular location">
    <subcellularLocation>
        <location evidence="1">Cytoplasm</location>
        <location evidence="1">Cytoskeleton</location>
        <location evidence="1">Flagellum axoneme</location>
    </subcellularLocation>
</comment>
<evidence type="ECO:0000256" key="4">
    <source>
        <dbReference type="ARBA" id="ARBA00022737"/>
    </source>
</evidence>
<feature type="compositionally biased region" description="Polar residues" evidence="10">
    <location>
        <begin position="388"/>
        <end position="401"/>
    </location>
</feature>
<dbReference type="PROSITE" id="PS00018">
    <property type="entry name" value="EF_HAND_1"/>
    <property type="match status" value="1"/>
</dbReference>
<dbReference type="OrthoDB" id="2096280at2759"/>
<dbReference type="InterPro" id="IPR002048">
    <property type="entry name" value="EF_hand_dom"/>
</dbReference>
<keyword evidence="5" id="KW-0106">Calcium</keyword>
<evidence type="ECO:0000256" key="6">
    <source>
        <dbReference type="ARBA" id="ARBA00022846"/>
    </source>
</evidence>
<feature type="domain" description="EF-hand" evidence="11">
    <location>
        <begin position="310"/>
        <end position="345"/>
    </location>
</feature>
<evidence type="ECO:0000256" key="5">
    <source>
        <dbReference type="ARBA" id="ARBA00022837"/>
    </source>
</evidence>
<dbReference type="STRING" id="52670.A0A2I4BVT8"/>
<dbReference type="Proteomes" id="UP000192220">
    <property type="component" value="Unplaced"/>
</dbReference>
<dbReference type="FunCoup" id="A0A2I4BVT8">
    <property type="interactions" value="168"/>
</dbReference>
<feature type="domain" description="EF-hand" evidence="11">
    <location>
        <begin position="346"/>
        <end position="381"/>
    </location>
</feature>
<dbReference type="GeneID" id="106523086"/>
<keyword evidence="7" id="KW-0969">Cilium</keyword>
<dbReference type="AlphaFoldDB" id="A0A2I4BVT8"/>
<sequence length="577" mass="64091">MDLTEGHTSSCDIKFGGECRRAGKLKPIGDRAKDCFQEMPSSQTPPVVRKFLSSNQQEPGTIRVHHGKAWDPDVASSVVHGISTKTSLMAGSLLNPPPKTILQQKLQELRESVYTSNKNAPLGQSRNQHAGLPSWYHQNVTFGVKTVKGHGIRDVINPPKTTGDNEQEAQEGNEGFIRSHNSYSVGEQIDRKYNWGGLSKDSRFGIQTPHFNDGRNLGKNLRWIGEPLKIQDPKAAWKRSGNQEKLAQQIGNISCRRRNTLHLPPQQTFGKVLPSPYGVKETIHFTEPNVEKEDLLVSAVRLHLKKLNFTNFPSLLKAFQHYDKNGKGMIDKDDLRAACHEFQLDLSDVVLDHLMHVCDADGDGLVSFVEFANFLNWKDKMPISSQDQRVLTAEHQSSTDPINLDRKSESSELPSAQALVRPEDLEPLNPGSRVRKTVRTIRRPRAAPDHFLTTASVIGASSDGPLTSHGRAFGTPTVRSDLPLPRVKRVGDSRNYGDASTAADLLNPSVSAARGVHAEHFLQPRTKGEIAEIFRNVGVNISEEAFEETWKLASMKRPDGKVCVEGFRNALKEIKAM</sequence>
<evidence type="ECO:0000256" key="3">
    <source>
        <dbReference type="ARBA" id="ARBA00022723"/>
    </source>
</evidence>
<dbReference type="PROSITE" id="PS50222">
    <property type="entry name" value="EF_HAND_2"/>
    <property type="match status" value="2"/>
</dbReference>
<dbReference type="PANTHER" id="PTHR12086:SF12">
    <property type="entry name" value="EF-HAND DOMAIN-CONTAINING FAMILY MEMBER B"/>
    <property type="match status" value="1"/>
</dbReference>
<dbReference type="SUPFAM" id="SSF47473">
    <property type="entry name" value="EF-hand"/>
    <property type="match status" value="1"/>
</dbReference>
<evidence type="ECO:0000256" key="1">
    <source>
        <dbReference type="ARBA" id="ARBA00004611"/>
    </source>
</evidence>
<dbReference type="InParanoid" id="A0A2I4BVT8"/>
<evidence type="ECO:0000256" key="8">
    <source>
        <dbReference type="ARBA" id="ARBA00023212"/>
    </source>
</evidence>
<evidence type="ECO:0000256" key="2">
    <source>
        <dbReference type="ARBA" id="ARBA00022490"/>
    </source>
</evidence>
<dbReference type="RefSeq" id="XP_013871843.1">
    <property type="nucleotide sequence ID" value="XM_014016389.1"/>
</dbReference>
<organism evidence="12 13">
    <name type="scientific">Austrofundulus limnaeus</name>
    <name type="common">Annual killifish</name>
    <dbReference type="NCBI Taxonomy" id="52670"/>
    <lineage>
        <taxon>Eukaryota</taxon>
        <taxon>Metazoa</taxon>
        <taxon>Chordata</taxon>
        <taxon>Craniata</taxon>
        <taxon>Vertebrata</taxon>
        <taxon>Euteleostomi</taxon>
        <taxon>Actinopterygii</taxon>
        <taxon>Neopterygii</taxon>
        <taxon>Teleostei</taxon>
        <taxon>Neoteleostei</taxon>
        <taxon>Acanthomorphata</taxon>
        <taxon>Ovalentaria</taxon>
        <taxon>Atherinomorphae</taxon>
        <taxon>Cyprinodontiformes</taxon>
        <taxon>Rivulidae</taxon>
        <taxon>Austrofundulus</taxon>
    </lineage>
</organism>
<keyword evidence="3" id="KW-0479">Metal-binding</keyword>
<dbReference type="Gene3D" id="1.10.238.10">
    <property type="entry name" value="EF-hand"/>
    <property type="match status" value="1"/>
</dbReference>
<dbReference type="GO" id="GO:0005509">
    <property type="term" value="F:calcium ion binding"/>
    <property type="evidence" value="ECO:0007669"/>
    <property type="project" value="InterPro"/>
</dbReference>
<evidence type="ECO:0000313" key="13">
    <source>
        <dbReference type="RefSeq" id="XP_013871843.1"/>
    </source>
</evidence>
<evidence type="ECO:0000256" key="7">
    <source>
        <dbReference type="ARBA" id="ARBA00023069"/>
    </source>
</evidence>
<dbReference type="InterPro" id="IPR040193">
    <property type="entry name" value="EFHC1/EFHC2/EFHB"/>
</dbReference>
<dbReference type="InterPro" id="IPR018247">
    <property type="entry name" value="EF_Hand_1_Ca_BS"/>
</dbReference>
<dbReference type="KEGG" id="alim:106523086"/>
<gene>
    <name evidence="13" type="primary">efhb</name>
</gene>
<dbReference type="Pfam" id="PF25325">
    <property type="entry name" value="EF-hand_EFHB_C"/>
    <property type="match status" value="1"/>
</dbReference>
<keyword evidence="6" id="KW-0282">Flagellum</keyword>
<evidence type="ECO:0000259" key="11">
    <source>
        <dbReference type="PROSITE" id="PS50222"/>
    </source>
</evidence>
<dbReference type="CTD" id="151651"/>